<dbReference type="Pfam" id="PF08172">
    <property type="entry name" value="CASP_C"/>
    <property type="match status" value="1"/>
</dbReference>
<dbReference type="InterPro" id="IPR012955">
    <property type="entry name" value="CASP_C"/>
</dbReference>
<feature type="domain" description="CASP C-terminal" evidence="4">
    <location>
        <begin position="9"/>
        <end position="233"/>
    </location>
</feature>
<dbReference type="OrthoDB" id="10257567at2759"/>
<keyword evidence="3" id="KW-1133">Transmembrane helix</keyword>
<feature type="coiled-coil region" evidence="2">
    <location>
        <begin position="102"/>
        <end position="136"/>
    </location>
</feature>
<organism evidence="5 7">
    <name type="scientific">Didymodactylos carnosus</name>
    <dbReference type="NCBI Taxonomy" id="1234261"/>
    <lineage>
        <taxon>Eukaryota</taxon>
        <taxon>Metazoa</taxon>
        <taxon>Spiralia</taxon>
        <taxon>Gnathifera</taxon>
        <taxon>Rotifera</taxon>
        <taxon>Eurotatoria</taxon>
        <taxon>Bdelloidea</taxon>
        <taxon>Philodinida</taxon>
        <taxon>Philodinidae</taxon>
        <taxon>Didymodactylos</taxon>
    </lineage>
</organism>
<evidence type="ECO:0000259" key="4">
    <source>
        <dbReference type="Pfam" id="PF08172"/>
    </source>
</evidence>
<dbReference type="GO" id="GO:0000139">
    <property type="term" value="C:Golgi membrane"/>
    <property type="evidence" value="ECO:0007669"/>
    <property type="project" value="InterPro"/>
</dbReference>
<keyword evidence="7" id="KW-1185">Reference proteome</keyword>
<dbReference type="PANTHER" id="PTHR14043">
    <property type="entry name" value="CCAAT DISPLACEMENT PROTEIN-RELATED"/>
    <property type="match status" value="1"/>
</dbReference>
<accession>A0A813TE31</accession>
<proteinExistence type="predicted"/>
<dbReference type="EMBL" id="CAJNOQ010000510">
    <property type="protein sequence ID" value="CAF0809531.1"/>
    <property type="molecule type" value="Genomic_DNA"/>
</dbReference>
<protein>
    <recommendedName>
        <fullName evidence="4">CASP C-terminal domain-containing protein</fullName>
    </recommendedName>
</protein>
<feature type="coiled-coil region" evidence="2">
    <location>
        <begin position="7"/>
        <end position="34"/>
    </location>
</feature>
<gene>
    <name evidence="5" type="ORF">GPM918_LOCUS3954</name>
    <name evidence="6" type="ORF">SRO942_LOCUS3954</name>
</gene>
<dbReference type="PANTHER" id="PTHR14043:SF17">
    <property type="entry name" value="PROTEIN CASP"/>
    <property type="match status" value="1"/>
</dbReference>
<evidence type="ECO:0000313" key="7">
    <source>
        <dbReference type="Proteomes" id="UP000663829"/>
    </source>
</evidence>
<dbReference type="Proteomes" id="UP000663829">
    <property type="component" value="Unassembled WGS sequence"/>
</dbReference>
<dbReference type="Proteomes" id="UP000681722">
    <property type="component" value="Unassembled WGS sequence"/>
</dbReference>
<keyword evidence="3" id="KW-0472">Membrane</keyword>
<comment type="caution">
    <text evidence="5">The sequence shown here is derived from an EMBL/GenBank/DDBJ whole genome shotgun (WGS) entry which is preliminary data.</text>
</comment>
<dbReference type="AlphaFoldDB" id="A0A813TE31"/>
<evidence type="ECO:0000256" key="1">
    <source>
        <dbReference type="ARBA" id="ARBA00023054"/>
    </source>
</evidence>
<dbReference type="EMBL" id="CAJOBC010000510">
    <property type="protein sequence ID" value="CAF3595088.1"/>
    <property type="molecule type" value="Genomic_DNA"/>
</dbReference>
<feature type="transmembrane region" description="Helical" evidence="3">
    <location>
        <begin position="213"/>
        <end position="232"/>
    </location>
</feature>
<evidence type="ECO:0000313" key="6">
    <source>
        <dbReference type="EMBL" id="CAF3595088.1"/>
    </source>
</evidence>
<name>A0A813TE31_9BILA</name>
<sequence>MIFFERYHELDKRTRDLEHSNNELKQLNSQLEKDILSFGGVSDLFRRSPEGQTSDHSEKEIINDVLNNSPTEINVKHFAPKTKQSTSSSSDETLTAIVISQRERFRIRNIELEGENVSLKQQIGLFQNEVDQLRSDNIKLYEKIKFVQSYPRARGADESVDKYSGGYEAQLDPFTRFTKNAQQKKYESLKLHEKFALNFGHFILSSHQSRTFFVIYFILVHVLIFLSLYRIVHVGSSVRDLSQECFDKFRDHMAGVHGQKDFQIDPAHRH</sequence>
<keyword evidence="3" id="KW-0812">Transmembrane</keyword>
<keyword evidence="1 2" id="KW-0175">Coiled coil</keyword>
<evidence type="ECO:0000256" key="3">
    <source>
        <dbReference type="SAM" id="Phobius"/>
    </source>
</evidence>
<evidence type="ECO:0000256" key="2">
    <source>
        <dbReference type="SAM" id="Coils"/>
    </source>
</evidence>
<evidence type="ECO:0000313" key="5">
    <source>
        <dbReference type="EMBL" id="CAF0809531.1"/>
    </source>
</evidence>
<reference evidence="5" key="1">
    <citation type="submission" date="2021-02" db="EMBL/GenBank/DDBJ databases">
        <authorList>
            <person name="Nowell W R."/>
        </authorList>
    </citation>
    <scope>NUCLEOTIDE SEQUENCE</scope>
</reference>
<dbReference type="GO" id="GO:0006891">
    <property type="term" value="P:intra-Golgi vesicle-mediated transport"/>
    <property type="evidence" value="ECO:0007669"/>
    <property type="project" value="InterPro"/>
</dbReference>